<dbReference type="EMBL" id="JAPKFM010000007">
    <property type="protein sequence ID" value="MCX2964244.1"/>
    <property type="molecule type" value="Genomic_DNA"/>
</dbReference>
<evidence type="ECO:0000256" key="2">
    <source>
        <dbReference type="SAM" id="MobiDB-lite"/>
    </source>
</evidence>
<proteinExistence type="predicted"/>
<reference evidence="3" key="1">
    <citation type="submission" date="2022-10" db="EMBL/GenBank/DDBJ databases">
        <title>WGS of marine actinomycetes from Thailand.</title>
        <authorList>
            <person name="Thawai C."/>
        </authorList>
    </citation>
    <scope>NUCLEOTIDE SEQUENCE</scope>
    <source>
        <strain evidence="3">SW21</strain>
    </source>
</reference>
<keyword evidence="4" id="KW-1185">Reference proteome</keyword>
<dbReference type="Proteomes" id="UP001143347">
    <property type="component" value="Unassembled WGS sequence"/>
</dbReference>
<dbReference type="RefSeq" id="WP_266061387.1">
    <property type="nucleotide sequence ID" value="NZ_JAPKFM010000007.1"/>
</dbReference>
<evidence type="ECO:0000313" key="3">
    <source>
        <dbReference type="EMBL" id="MCX2964244.1"/>
    </source>
</evidence>
<dbReference type="AlphaFoldDB" id="A0A9X3I583"/>
<comment type="caution">
    <text evidence="3">The sequence shown here is derived from an EMBL/GenBank/DDBJ whole genome shotgun (WGS) entry which is preliminary data.</text>
</comment>
<keyword evidence="1" id="KW-0175">Coiled coil</keyword>
<feature type="region of interest" description="Disordered" evidence="2">
    <location>
        <begin position="170"/>
        <end position="197"/>
    </location>
</feature>
<protein>
    <submittedName>
        <fullName evidence="3">Uncharacterized protein</fullName>
    </submittedName>
</protein>
<feature type="coiled-coil region" evidence="1">
    <location>
        <begin position="199"/>
        <end position="293"/>
    </location>
</feature>
<feature type="compositionally biased region" description="Acidic residues" evidence="2">
    <location>
        <begin position="170"/>
        <end position="181"/>
    </location>
</feature>
<sequence>MAIDEVTDELYGLAPGEFVRRRTELAREARASGDRELAREITALRRPTQVGWAINQWVRTDPDGVAALLDLAAELLAAQRRSSADRLRALADRRQDLIAECVGAIRRGALQQQVMLSDNAIREVGQSLRAAVADDEVAEMLRRGRLVTATEYSGFGPAGVFVVPDTVEEPDVEEPAVDEPGGDPPSPSAADTGRRLHRARRAVAEAEDAERSAASALAERDDEVARARAHADELSENLDRLRAELERRHAELRFAVRQVDTAEEQRRMASDVLDGARDHLTEARDELARTEADR</sequence>
<evidence type="ECO:0000256" key="1">
    <source>
        <dbReference type="SAM" id="Coils"/>
    </source>
</evidence>
<gene>
    <name evidence="3" type="ORF">OSB52_09100</name>
</gene>
<accession>A0A9X3I583</accession>
<name>A0A9X3I583_9ACTN</name>
<evidence type="ECO:0000313" key="4">
    <source>
        <dbReference type="Proteomes" id="UP001143347"/>
    </source>
</evidence>
<organism evidence="3 4">
    <name type="scientific">Gordonia aquimaris</name>
    <dbReference type="NCBI Taxonomy" id="2984863"/>
    <lineage>
        <taxon>Bacteria</taxon>
        <taxon>Bacillati</taxon>
        <taxon>Actinomycetota</taxon>
        <taxon>Actinomycetes</taxon>
        <taxon>Mycobacteriales</taxon>
        <taxon>Gordoniaceae</taxon>
        <taxon>Gordonia</taxon>
    </lineage>
</organism>